<dbReference type="EC" id="2.6.1.-" evidence="7"/>
<dbReference type="InterPro" id="IPR004839">
    <property type="entry name" value="Aminotransferase_I/II_large"/>
</dbReference>
<keyword evidence="3 7" id="KW-0032">Aminotransferase</keyword>
<keyword evidence="10" id="KW-1185">Reference proteome</keyword>
<gene>
    <name evidence="9" type="ORF">C7450_11282</name>
</gene>
<dbReference type="InterPro" id="IPR015421">
    <property type="entry name" value="PyrdxlP-dep_Trfase_major"/>
</dbReference>
<reference evidence="9 10" key="1">
    <citation type="submission" date="2018-05" db="EMBL/GenBank/DDBJ databases">
        <title>Genomic Encyclopedia of Type Strains, Phase IV (KMG-IV): sequencing the most valuable type-strain genomes for metagenomic binning, comparative biology and taxonomic classification.</title>
        <authorList>
            <person name="Goeker M."/>
        </authorList>
    </citation>
    <scope>NUCLEOTIDE SEQUENCE [LARGE SCALE GENOMIC DNA]</scope>
    <source>
        <strain evidence="9 10">DSM 6462</strain>
    </source>
</reference>
<keyword evidence="5" id="KW-0663">Pyridoxal phosphate</keyword>
<dbReference type="PANTHER" id="PTHR46383">
    <property type="entry name" value="ASPARTATE AMINOTRANSFERASE"/>
    <property type="match status" value="1"/>
</dbReference>
<comment type="similarity">
    <text evidence="2 7">Belongs to the class-I pyridoxal-phosphate-dependent aminotransferase family.</text>
</comment>
<feature type="domain" description="Aminotransferase class I/classII large" evidence="8">
    <location>
        <begin position="31"/>
        <end position="373"/>
    </location>
</feature>
<dbReference type="InterPro" id="IPR050596">
    <property type="entry name" value="AspAT/PAT-like"/>
</dbReference>
<accession>A0A2V3U803</accession>
<dbReference type="Proteomes" id="UP000248021">
    <property type="component" value="Unassembled WGS sequence"/>
</dbReference>
<evidence type="ECO:0000313" key="10">
    <source>
        <dbReference type="Proteomes" id="UP000248021"/>
    </source>
</evidence>
<dbReference type="Pfam" id="PF00155">
    <property type="entry name" value="Aminotran_1_2"/>
    <property type="match status" value="1"/>
</dbReference>
<proteinExistence type="inferred from homology"/>
<dbReference type="AlphaFoldDB" id="A0A2V3U803"/>
<evidence type="ECO:0000256" key="7">
    <source>
        <dbReference type="RuleBase" id="RU000481"/>
    </source>
</evidence>
<evidence type="ECO:0000256" key="4">
    <source>
        <dbReference type="ARBA" id="ARBA00022679"/>
    </source>
</evidence>
<evidence type="ECO:0000259" key="8">
    <source>
        <dbReference type="Pfam" id="PF00155"/>
    </source>
</evidence>
<dbReference type="SUPFAM" id="SSF53383">
    <property type="entry name" value="PLP-dependent transferases"/>
    <property type="match status" value="1"/>
</dbReference>
<dbReference type="EMBL" id="QJJK01000012">
    <property type="protein sequence ID" value="PXW54053.1"/>
    <property type="molecule type" value="Genomic_DNA"/>
</dbReference>
<dbReference type="PROSITE" id="PS00105">
    <property type="entry name" value="AA_TRANSFER_CLASS_1"/>
    <property type="match status" value="1"/>
</dbReference>
<name>A0A2V3U803_9HYPH</name>
<evidence type="ECO:0000256" key="6">
    <source>
        <dbReference type="ARBA" id="ARBA00049185"/>
    </source>
</evidence>
<comment type="caution">
    <text evidence="9">The sequence shown here is derived from an EMBL/GenBank/DDBJ whole genome shotgun (WGS) entry which is preliminary data.</text>
</comment>
<dbReference type="OrthoDB" id="9804407at2"/>
<comment type="cofactor">
    <cofactor evidence="1 7">
        <name>pyridoxal 5'-phosphate</name>
        <dbReference type="ChEBI" id="CHEBI:597326"/>
    </cofactor>
</comment>
<dbReference type="GO" id="GO:0004069">
    <property type="term" value="F:L-aspartate:2-oxoglutarate aminotransferase activity"/>
    <property type="evidence" value="ECO:0007669"/>
    <property type="project" value="UniProtKB-EC"/>
</dbReference>
<dbReference type="Gene3D" id="3.40.640.10">
    <property type="entry name" value="Type I PLP-dependent aspartate aminotransferase-like (Major domain)"/>
    <property type="match status" value="1"/>
</dbReference>
<dbReference type="InterPro" id="IPR015424">
    <property type="entry name" value="PyrdxlP-dep_Trfase"/>
</dbReference>
<dbReference type="NCBIfam" id="NF004770">
    <property type="entry name" value="PRK06108.1"/>
    <property type="match status" value="1"/>
</dbReference>
<evidence type="ECO:0000256" key="3">
    <source>
        <dbReference type="ARBA" id="ARBA00022576"/>
    </source>
</evidence>
<dbReference type="GO" id="GO:0006520">
    <property type="term" value="P:amino acid metabolic process"/>
    <property type="evidence" value="ECO:0007669"/>
    <property type="project" value="InterPro"/>
</dbReference>
<dbReference type="GO" id="GO:0030170">
    <property type="term" value="F:pyridoxal phosphate binding"/>
    <property type="evidence" value="ECO:0007669"/>
    <property type="project" value="InterPro"/>
</dbReference>
<comment type="catalytic activity">
    <reaction evidence="6">
        <text>L-aspartate + 2-oxoglutarate = oxaloacetate + L-glutamate</text>
        <dbReference type="Rhea" id="RHEA:21824"/>
        <dbReference type="ChEBI" id="CHEBI:16452"/>
        <dbReference type="ChEBI" id="CHEBI:16810"/>
        <dbReference type="ChEBI" id="CHEBI:29985"/>
        <dbReference type="ChEBI" id="CHEBI:29991"/>
        <dbReference type="EC" id="2.6.1.1"/>
    </reaction>
</comment>
<evidence type="ECO:0000256" key="2">
    <source>
        <dbReference type="ARBA" id="ARBA00007441"/>
    </source>
</evidence>
<dbReference type="InterPro" id="IPR004838">
    <property type="entry name" value="NHTrfase_class1_PyrdxlP-BS"/>
</dbReference>
<dbReference type="InterPro" id="IPR015422">
    <property type="entry name" value="PyrdxlP-dep_Trfase_small"/>
</dbReference>
<organism evidence="9 10">
    <name type="scientific">Chelatococcus asaccharovorans</name>
    <dbReference type="NCBI Taxonomy" id="28210"/>
    <lineage>
        <taxon>Bacteria</taxon>
        <taxon>Pseudomonadati</taxon>
        <taxon>Pseudomonadota</taxon>
        <taxon>Alphaproteobacteria</taxon>
        <taxon>Hyphomicrobiales</taxon>
        <taxon>Chelatococcaceae</taxon>
        <taxon>Chelatococcus</taxon>
    </lineage>
</organism>
<dbReference type="CDD" id="cd00609">
    <property type="entry name" value="AAT_like"/>
    <property type="match status" value="1"/>
</dbReference>
<keyword evidence="4 7" id="KW-0808">Transferase</keyword>
<protein>
    <recommendedName>
        <fullName evidence="7">Aminotransferase</fullName>
        <ecNumber evidence="7">2.6.1.-</ecNumber>
    </recommendedName>
</protein>
<evidence type="ECO:0000256" key="5">
    <source>
        <dbReference type="ARBA" id="ARBA00022898"/>
    </source>
</evidence>
<sequence>MASIPMENIARLAVEAQGLEGVIPLWYGEGDMVTPAFIRDAAKAALDAGMTFYVPDMRGLPALSEALSAYQTALHGRPISRARSTVTPGGMQAVYLALSLIVNPGDEVIYIEPQWPNIRAAIHMHDGHPVPFPLDFRDGDWRLDLDRLFATCTAKTRAIFLPTPSNPGGWVATSAELEAILAFSRRTGVWILSDEVYGRIYFEGPVAPSMLQMADDEDRVLAVNSFSKAWAMTGWRVGWLNHPASLSPTIGAMTQYLNSGTAGFVQAAAAAALNHGEPVVDEVRERCRTGRDIAYEHLAGINRLEFGAKPRGGLYVFFALKGEDDAMVACSKILHDARVGLAPGHLFGGVAKRFMRMCVLRDAHQIEQACSRIAEALR</sequence>
<evidence type="ECO:0000313" key="9">
    <source>
        <dbReference type="EMBL" id="PXW54053.1"/>
    </source>
</evidence>
<dbReference type="Gene3D" id="3.90.1150.10">
    <property type="entry name" value="Aspartate Aminotransferase, domain 1"/>
    <property type="match status" value="1"/>
</dbReference>
<evidence type="ECO:0000256" key="1">
    <source>
        <dbReference type="ARBA" id="ARBA00001933"/>
    </source>
</evidence>